<proteinExistence type="predicted"/>
<organism evidence="2 3">
    <name type="scientific">Cirrhinus mrigala</name>
    <name type="common">Mrigala</name>
    <dbReference type="NCBI Taxonomy" id="683832"/>
    <lineage>
        <taxon>Eukaryota</taxon>
        <taxon>Metazoa</taxon>
        <taxon>Chordata</taxon>
        <taxon>Craniata</taxon>
        <taxon>Vertebrata</taxon>
        <taxon>Euteleostomi</taxon>
        <taxon>Actinopterygii</taxon>
        <taxon>Neopterygii</taxon>
        <taxon>Teleostei</taxon>
        <taxon>Ostariophysi</taxon>
        <taxon>Cypriniformes</taxon>
        <taxon>Cyprinidae</taxon>
        <taxon>Labeoninae</taxon>
        <taxon>Labeonini</taxon>
        <taxon>Cirrhinus</taxon>
    </lineage>
</organism>
<reference evidence="2 3" key="1">
    <citation type="submission" date="2024-05" db="EMBL/GenBank/DDBJ databases">
        <title>Genome sequencing and assembly of Indian major carp, Cirrhinus mrigala (Hamilton, 1822).</title>
        <authorList>
            <person name="Mohindra V."/>
            <person name="Chowdhury L.M."/>
            <person name="Lal K."/>
            <person name="Jena J.K."/>
        </authorList>
    </citation>
    <scope>NUCLEOTIDE SEQUENCE [LARGE SCALE GENOMIC DNA]</scope>
    <source>
        <strain evidence="2">CM1030</strain>
        <tissue evidence="2">Blood</tissue>
    </source>
</reference>
<feature type="region of interest" description="Disordered" evidence="1">
    <location>
        <begin position="45"/>
        <end position="89"/>
    </location>
</feature>
<feature type="compositionally biased region" description="Polar residues" evidence="1">
    <location>
        <begin position="77"/>
        <end position="87"/>
    </location>
</feature>
<evidence type="ECO:0000313" key="3">
    <source>
        <dbReference type="Proteomes" id="UP001529510"/>
    </source>
</evidence>
<name>A0ABD0RWE4_CIRMR</name>
<feature type="non-terminal residue" evidence="2">
    <location>
        <position position="101"/>
    </location>
</feature>
<dbReference type="EMBL" id="JAMKFB020000001">
    <property type="protein sequence ID" value="KAL0202879.1"/>
    <property type="molecule type" value="Genomic_DNA"/>
</dbReference>
<comment type="caution">
    <text evidence="2">The sequence shown here is derived from an EMBL/GenBank/DDBJ whole genome shotgun (WGS) entry which is preliminary data.</text>
</comment>
<feature type="compositionally biased region" description="Basic and acidic residues" evidence="1">
    <location>
        <begin position="56"/>
        <end position="73"/>
    </location>
</feature>
<dbReference type="Proteomes" id="UP001529510">
    <property type="component" value="Unassembled WGS sequence"/>
</dbReference>
<sequence>MLSLKERDRPIVRKLCVLRFCCVGTSSAYRRSYEDIHEELLAFISEENSPQSHGASGEDKPDDPPNKRMRIDEGSTEDSVTPAQTDSDICPDFCDLTFAKQ</sequence>
<keyword evidence="3" id="KW-1185">Reference proteome</keyword>
<gene>
    <name evidence="2" type="ORF">M9458_000897</name>
</gene>
<dbReference type="AlphaFoldDB" id="A0ABD0RWE4"/>
<protein>
    <submittedName>
        <fullName evidence="2">Uncharacterized protein</fullName>
    </submittedName>
</protein>
<dbReference type="Gene3D" id="1.10.10.2050">
    <property type="match status" value="1"/>
</dbReference>
<evidence type="ECO:0000313" key="2">
    <source>
        <dbReference type="EMBL" id="KAL0202879.1"/>
    </source>
</evidence>
<evidence type="ECO:0000256" key="1">
    <source>
        <dbReference type="SAM" id="MobiDB-lite"/>
    </source>
</evidence>
<accession>A0ABD0RWE4</accession>